<dbReference type="Proteomes" id="UP000326595">
    <property type="component" value="Chromosome"/>
</dbReference>
<organism evidence="2 3">
    <name type="scientific">Pseudomonas fluorescens</name>
    <dbReference type="NCBI Taxonomy" id="294"/>
    <lineage>
        <taxon>Bacteria</taxon>
        <taxon>Pseudomonadati</taxon>
        <taxon>Pseudomonadota</taxon>
        <taxon>Gammaproteobacteria</taxon>
        <taxon>Pseudomonadales</taxon>
        <taxon>Pseudomonadaceae</taxon>
        <taxon>Pseudomonas</taxon>
    </lineage>
</organism>
<sequence>MENYTRAVLTLDDTELELFVRDWVSNKLETYVEVCRFSGAKDLGRDVVGFLTPEKHEGAWENYQCKQYGKRLPTDTAICELGKILYYSWQGDFTPPTKYFFVAPKGLNRNLETLIFNPSKLKSKLIDEWDKFCRYKIIENGDIPLTDDLLDVLERFNYSNVTRIALEDMLSDPAAKKVLYKYFGADPGSSPKGIVPIAILESESEYIKQLVGAYAEKECVVFNNHEDLELYPQYQKNLTLQRERFFDADAFKRYYRDNTDPTVIDSFEEDVFHGVVDVFESPHKSGMEKIQSVMTQAAATQTSGATAKYARVPVKQGICHHFVNDGKFKWIS</sequence>
<evidence type="ECO:0000313" key="2">
    <source>
        <dbReference type="EMBL" id="CAK9892393.1"/>
    </source>
</evidence>
<evidence type="ECO:0000313" key="3">
    <source>
        <dbReference type="Proteomes" id="UP000326595"/>
    </source>
</evidence>
<protein>
    <recommendedName>
        <fullName evidence="1">ABC-three component systems C-terminal domain-containing protein</fullName>
    </recommendedName>
</protein>
<accession>A0AAN2LAI5</accession>
<feature type="domain" description="ABC-three component systems C-terminal" evidence="1">
    <location>
        <begin position="203"/>
        <end position="330"/>
    </location>
</feature>
<name>A0AAN2LAI5_PSEFL</name>
<dbReference type="EMBL" id="OZ024668">
    <property type="protein sequence ID" value="CAK9892393.1"/>
    <property type="molecule type" value="Genomic_DNA"/>
</dbReference>
<reference evidence="2 3" key="1">
    <citation type="submission" date="2024-03" db="EMBL/GenBank/DDBJ databases">
        <authorList>
            <person name="Alaster D. Moffat"/>
            <person name="Govind Chandra"/>
            <person name="Andrew W. Truman"/>
        </authorList>
    </citation>
    <scope>NUCLEOTIDE SEQUENCE [LARGE SCALE GENOMIC DNA]</scope>
    <source>
        <strain evidence="2">PS652</strain>
    </source>
</reference>
<proteinExistence type="predicted"/>
<dbReference type="AlphaFoldDB" id="A0AAN2LAI5"/>
<evidence type="ECO:0000259" key="1">
    <source>
        <dbReference type="Pfam" id="PF20282"/>
    </source>
</evidence>
<dbReference type="Pfam" id="PF20282">
    <property type="entry name" value="CTD6"/>
    <property type="match status" value="1"/>
</dbReference>
<dbReference type="RefSeq" id="WP_177009287.1">
    <property type="nucleotide sequence ID" value="NZ_OZ024668.1"/>
</dbReference>
<dbReference type="InterPro" id="IPR046914">
    <property type="entry name" value="ABC-3C_CTD6"/>
</dbReference>
<gene>
    <name evidence="2" type="ORF">PS652_05258</name>
</gene>